<reference evidence="2 3" key="1">
    <citation type="submission" date="2014-10" db="EMBL/GenBank/DDBJ databases">
        <title>Genome sequence of Erwinia typographi M043b.</title>
        <authorList>
            <person name="Chan K.-G."/>
            <person name="Tan W.-S."/>
        </authorList>
    </citation>
    <scope>NUCLEOTIDE SEQUENCE [LARGE SCALE GENOMIC DNA]</scope>
    <source>
        <strain evidence="2 3">M043b</strain>
    </source>
</reference>
<proteinExistence type="predicted"/>
<sequence length="183" mass="20104">MKKIFVLLFIALSSYANAGTLLTPVNVRPYEKSIYNESLKYSIDGGSPLDKQSFSVMVNGKKLGSFIAGQGFSDRDTKICFVSWATKPDKVDILIPTIGKDDWEAELCNNTVAVGVLSDEKDPFVKIGVVYDAQSPNANPMESAVFSIDKSTKKMTLDNNLTGKIGSEDVATFKKLKELYKNN</sequence>
<protein>
    <submittedName>
        <fullName evidence="2">Uncharacterized protein</fullName>
    </submittedName>
</protein>
<feature type="signal peptide" evidence="1">
    <location>
        <begin position="1"/>
        <end position="18"/>
    </location>
</feature>
<dbReference type="OrthoDB" id="6433173at2"/>
<dbReference type="STRING" id="371042.NG99_04085"/>
<evidence type="ECO:0000256" key="1">
    <source>
        <dbReference type="SAM" id="SignalP"/>
    </source>
</evidence>
<dbReference type="RefSeq" id="WP_034888694.1">
    <property type="nucleotide sequence ID" value="NZ_JRUQ01000018.1"/>
</dbReference>
<accession>A0A0A3ZBN7</accession>
<dbReference type="AlphaFoldDB" id="A0A0A3ZBN7"/>
<dbReference type="eggNOG" id="ENOG5033S5N">
    <property type="taxonomic scope" value="Bacteria"/>
</dbReference>
<organism evidence="2 3">
    <name type="scientific">Erwinia typographi</name>
    <dbReference type="NCBI Taxonomy" id="371042"/>
    <lineage>
        <taxon>Bacteria</taxon>
        <taxon>Pseudomonadati</taxon>
        <taxon>Pseudomonadota</taxon>
        <taxon>Gammaproteobacteria</taxon>
        <taxon>Enterobacterales</taxon>
        <taxon>Erwiniaceae</taxon>
        <taxon>Erwinia</taxon>
    </lineage>
</organism>
<dbReference type="Proteomes" id="UP000030351">
    <property type="component" value="Unassembled WGS sequence"/>
</dbReference>
<keyword evidence="1" id="KW-0732">Signal</keyword>
<dbReference type="EMBL" id="JRUQ01000018">
    <property type="protein sequence ID" value="KGT95214.1"/>
    <property type="molecule type" value="Genomic_DNA"/>
</dbReference>
<feature type="chain" id="PRO_5002006248" evidence="1">
    <location>
        <begin position="19"/>
        <end position="183"/>
    </location>
</feature>
<gene>
    <name evidence="2" type="ORF">NG99_04085</name>
</gene>
<comment type="caution">
    <text evidence="2">The sequence shown here is derived from an EMBL/GenBank/DDBJ whole genome shotgun (WGS) entry which is preliminary data.</text>
</comment>
<evidence type="ECO:0000313" key="3">
    <source>
        <dbReference type="Proteomes" id="UP000030351"/>
    </source>
</evidence>
<keyword evidence="3" id="KW-1185">Reference proteome</keyword>
<evidence type="ECO:0000313" key="2">
    <source>
        <dbReference type="EMBL" id="KGT95214.1"/>
    </source>
</evidence>
<name>A0A0A3ZBN7_9GAMM</name>